<keyword evidence="3" id="KW-1185">Reference proteome</keyword>
<gene>
    <name evidence="2" type="ordered locus">Dfer_0816</name>
</gene>
<dbReference type="PANTHER" id="PTHR41252:SF1">
    <property type="entry name" value="BLR2505 PROTEIN"/>
    <property type="match status" value="1"/>
</dbReference>
<dbReference type="RefSeq" id="WP_015810333.1">
    <property type="nucleotide sequence ID" value="NC_013037.1"/>
</dbReference>
<dbReference type="InterPro" id="IPR032710">
    <property type="entry name" value="NTF2-like_dom_sf"/>
</dbReference>
<feature type="domain" description="SnoaL-like" evidence="1">
    <location>
        <begin position="11"/>
        <end position="105"/>
    </location>
</feature>
<dbReference type="OrthoDB" id="6692273at2"/>
<evidence type="ECO:0000313" key="3">
    <source>
        <dbReference type="Proteomes" id="UP000002011"/>
    </source>
</evidence>
<accession>C6W2A3</accession>
<sequence>MGNKEILQTANAAVMNGDNEGFLAFCTDTVIWTFVGEQTLTGKEAVRQYMAETYLEPPKFQVENLIAEGDYVTAIGKIDLKDQDGTVTHYSYCDVWRFENGKMAELTAFVIKIA</sequence>
<dbReference type="KEGG" id="dfe:Dfer_0816"/>
<dbReference type="PANTHER" id="PTHR41252">
    <property type="entry name" value="BLR2505 PROTEIN"/>
    <property type="match status" value="1"/>
</dbReference>
<dbReference type="Gene3D" id="3.10.450.50">
    <property type="match status" value="1"/>
</dbReference>
<evidence type="ECO:0000259" key="1">
    <source>
        <dbReference type="Pfam" id="PF12680"/>
    </source>
</evidence>
<dbReference type="InterPro" id="IPR037401">
    <property type="entry name" value="SnoaL-like"/>
</dbReference>
<dbReference type="eggNOG" id="COG3631">
    <property type="taxonomic scope" value="Bacteria"/>
</dbReference>
<dbReference type="Proteomes" id="UP000002011">
    <property type="component" value="Chromosome"/>
</dbReference>
<protein>
    <recommendedName>
        <fullName evidence="1">SnoaL-like domain-containing protein</fullName>
    </recommendedName>
</protein>
<dbReference type="SUPFAM" id="SSF54427">
    <property type="entry name" value="NTF2-like"/>
    <property type="match status" value="1"/>
</dbReference>
<name>C6W2A3_DYAFD</name>
<dbReference type="EMBL" id="CP001619">
    <property type="protein sequence ID" value="ACT92076.1"/>
    <property type="molecule type" value="Genomic_DNA"/>
</dbReference>
<evidence type="ECO:0000313" key="2">
    <source>
        <dbReference type="EMBL" id="ACT92076.1"/>
    </source>
</evidence>
<dbReference type="HOGENOM" id="CLU_147287_0_0_10"/>
<proteinExistence type="predicted"/>
<organism evidence="2 3">
    <name type="scientific">Dyadobacter fermentans (strain ATCC 700827 / DSM 18053 / CIP 107007 / KCTC 52180 / NS114)</name>
    <dbReference type="NCBI Taxonomy" id="471854"/>
    <lineage>
        <taxon>Bacteria</taxon>
        <taxon>Pseudomonadati</taxon>
        <taxon>Bacteroidota</taxon>
        <taxon>Cytophagia</taxon>
        <taxon>Cytophagales</taxon>
        <taxon>Spirosomataceae</taxon>
        <taxon>Dyadobacter</taxon>
    </lineage>
</organism>
<dbReference type="STRING" id="471854.Dfer_0816"/>
<reference evidence="2 3" key="1">
    <citation type="journal article" date="2009" name="Stand. Genomic Sci.">
        <title>Complete genome sequence of Dyadobacter fermentans type strain (NS114).</title>
        <authorList>
            <person name="Lang E."/>
            <person name="Lapidus A."/>
            <person name="Chertkov O."/>
            <person name="Brettin T."/>
            <person name="Detter J.C."/>
            <person name="Han C."/>
            <person name="Copeland A."/>
            <person name="Glavina Del Rio T."/>
            <person name="Nolan M."/>
            <person name="Chen F."/>
            <person name="Lucas S."/>
            <person name="Tice H."/>
            <person name="Cheng J.F."/>
            <person name="Land M."/>
            <person name="Hauser L."/>
            <person name="Chang Y.J."/>
            <person name="Jeffries C.D."/>
            <person name="Kopitz M."/>
            <person name="Bruce D."/>
            <person name="Goodwin L."/>
            <person name="Pitluck S."/>
            <person name="Ovchinnikova G."/>
            <person name="Pati A."/>
            <person name="Ivanova N."/>
            <person name="Mavrommatis K."/>
            <person name="Chen A."/>
            <person name="Palaniappan K."/>
            <person name="Chain P."/>
            <person name="Bristow J."/>
            <person name="Eisen J.A."/>
            <person name="Markowitz V."/>
            <person name="Hugenholtz P."/>
            <person name="Goker M."/>
            <person name="Rohde M."/>
            <person name="Kyrpides N.C."/>
            <person name="Klenk H.P."/>
        </authorList>
    </citation>
    <scope>NUCLEOTIDE SEQUENCE [LARGE SCALE GENOMIC DNA]</scope>
    <source>
        <strain evidence="3">ATCC 700827 / DSM 18053 / CIP 107007 / KCTC 52180 / NS114</strain>
    </source>
</reference>
<dbReference type="AlphaFoldDB" id="C6W2A3"/>
<dbReference type="Pfam" id="PF12680">
    <property type="entry name" value="SnoaL_2"/>
    <property type="match status" value="1"/>
</dbReference>